<name>A0A2T5GTD9_9SPHN</name>
<accession>A0A2T5GTD9</accession>
<sequence length="127" mass="13224">MSYSQSKAVVAALLIAGVALPAHAAMTVGTFLSRANALREQGPMAFMSPELPALKAEAKAATNQLKAERAARAAAGKPPIACVPEGESVGIMDMLDGLNELPASYQKRPLKDGYARVLANLYPCGRG</sequence>
<protein>
    <recommendedName>
        <fullName evidence="6">Rap1a immunity protein domain-containing protein</fullName>
    </recommendedName>
</protein>
<feature type="chain" id="PRO_5044580810" description="Rap1a immunity protein domain-containing protein" evidence="1">
    <location>
        <begin position="25"/>
        <end position="127"/>
    </location>
</feature>
<reference evidence="2 4" key="1">
    <citation type="submission" date="2018-04" db="EMBL/GenBank/DDBJ databases">
        <title>Genomic Encyclopedia of Type Strains, Phase III (KMG-III): the genomes of soil and plant-associated and newly described type strains.</title>
        <authorList>
            <person name="Whitman W."/>
        </authorList>
    </citation>
    <scope>NUCLEOTIDE SEQUENCE [LARGE SCALE GENOMIC DNA]</scope>
    <source>
        <strain evidence="2 4">MA101b</strain>
    </source>
</reference>
<feature type="signal peptide" evidence="1">
    <location>
        <begin position="1"/>
        <end position="24"/>
    </location>
</feature>
<dbReference type="AlphaFoldDB" id="A0A2T5GTD9"/>
<dbReference type="RefSeq" id="WP_234422570.1">
    <property type="nucleotide sequence ID" value="NZ_JAPZPS010000005.1"/>
</dbReference>
<evidence type="ECO:0008006" key="6">
    <source>
        <dbReference type="Google" id="ProtNLM"/>
    </source>
</evidence>
<dbReference type="EMBL" id="QAOG01000001">
    <property type="protein sequence ID" value="PTQ62582.1"/>
    <property type="molecule type" value="Genomic_DNA"/>
</dbReference>
<dbReference type="Proteomes" id="UP000326857">
    <property type="component" value="Unassembled WGS sequence"/>
</dbReference>
<reference evidence="3 5" key="2">
    <citation type="submission" date="2019-09" db="EMBL/GenBank/DDBJ databases">
        <authorList>
            <person name="Dittami M. S."/>
        </authorList>
    </citation>
    <scope>NUCLEOTIDE SEQUENCE [LARGE SCALE GENOMIC DNA]</scope>
    <source>
        <strain evidence="3">SPHINGO391</strain>
    </source>
</reference>
<gene>
    <name evidence="2" type="ORF">C8J26_0863</name>
    <name evidence="3" type="ORF">SPHINGO391_360038</name>
</gene>
<evidence type="ECO:0000313" key="2">
    <source>
        <dbReference type="EMBL" id="PTQ62582.1"/>
    </source>
</evidence>
<organism evidence="2 4">
    <name type="scientific">Sphingomonas aurantiaca</name>
    <dbReference type="NCBI Taxonomy" id="185949"/>
    <lineage>
        <taxon>Bacteria</taxon>
        <taxon>Pseudomonadati</taxon>
        <taxon>Pseudomonadota</taxon>
        <taxon>Alphaproteobacteria</taxon>
        <taxon>Sphingomonadales</taxon>
        <taxon>Sphingomonadaceae</taxon>
        <taxon>Sphingomonas</taxon>
    </lineage>
</organism>
<keyword evidence="4" id="KW-1185">Reference proteome</keyword>
<dbReference type="Proteomes" id="UP000244189">
    <property type="component" value="Unassembled WGS sequence"/>
</dbReference>
<evidence type="ECO:0000313" key="4">
    <source>
        <dbReference type="Proteomes" id="UP000244189"/>
    </source>
</evidence>
<proteinExistence type="predicted"/>
<evidence type="ECO:0000313" key="3">
    <source>
        <dbReference type="EMBL" id="VVT04864.1"/>
    </source>
</evidence>
<evidence type="ECO:0000313" key="5">
    <source>
        <dbReference type="Proteomes" id="UP000326857"/>
    </source>
</evidence>
<keyword evidence="1" id="KW-0732">Signal</keyword>
<dbReference type="EMBL" id="CABVLI010000030">
    <property type="protein sequence ID" value="VVT04864.1"/>
    <property type="molecule type" value="Genomic_DNA"/>
</dbReference>
<accession>A0A5E7YD35</accession>
<evidence type="ECO:0000256" key="1">
    <source>
        <dbReference type="SAM" id="SignalP"/>
    </source>
</evidence>